<dbReference type="Proteomes" id="UP001301958">
    <property type="component" value="Unassembled WGS sequence"/>
</dbReference>
<evidence type="ECO:0000313" key="3">
    <source>
        <dbReference type="EMBL" id="KAK4222847.1"/>
    </source>
</evidence>
<dbReference type="InterPro" id="IPR056884">
    <property type="entry name" value="NPHP3-like_N"/>
</dbReference>
<feature type="domain" description="Nephrocystin 3-like N-terminal" evidence="2">
    <location>
        <begin position="258"/>
        <end position="393"/>
    </location>
</feature>
<proteinExistence type="predicted"/>
<keyword evidence="1" id="KW-0677">Repeat</keyword>
<reference evidence="3" key="1">
    <citation type="journal article" date="2023" name="Mol. Phylogenet. Evol.">
        <title>Genome-scale phylogeny and comparative genomics of the fungal order Sordariales.</title>
        <authorList>
            <person name="Hensen N."/>
            <person name="Bonometti L."/>
            <person name="Westerberg I."/>
            <person name="Brannstrom I.O."/>
            <person name="Guillou S."/>
            <person name="Cros-Aarteil S."/>
            <person name="Calhoun S."/>
            <person name="Haridas S."/>
            <person name="Kuo A."/>
            <person name="Mondo S."/>
            <person name="Pangilinan J."/>
            <person name="Riley R."/>
            <person name="LaButti K."/>
            <person name="Andreopoulos B."/>
            <person name="Lipzen A."/>
            <person name="Chen C."/>
            <person name="Yan M."/>
            <person name="Daum C."/>
            <person name="Ng V."/>
            <person name="Clum A."/>
            <person name="Steindorff A."/>
            <person name="Ohm R.A."/>
            <person name="Martin F."/>
            <person name="Silar P."/>
            <person name="Natvig D.O."/>
            <person name="Lalanne C."/>
            <person name="Gautier V."/>
            <person name="Ament-Velasquez S.L."/>
            <person name="Kruys A."/>
            <person name="Hutchinson M.I."/>
            <person name="Powell A.J."/>
            <person name="Barry K."/>
            <person name="Miller A.N."/>
            <person name="Grigoriev I.V."/>
            <person name="Debuchy R."/>
            <person name="Gladieux P."/>
            <person name="Hiltunen Thoren M."/>
            <person name="Johannesson H."/>
        </authorList>
    </citation>
    <scope>NUCLEOTIDE SEQUENCE</scope>
    <source>
        <strain evidence="3">CBS 990.96</strain>
    </source>
</reference>
<dbReference type="Pfam" id="PF24883">
    <property type="entry name" value="NPHP3_N"/>
    <property type="match status" value="1"/>
</dbReference>
<dbReference type="PANTHER" id="PTHR10039">
    <property type="entry name" value="AMELOGENIN"/>
    <property type="match status" value="1"/>
</dbReference>
<evidence type="ECO:0000259" key="2">
    <source>
        <dbReference type="Pfam" id="PF24883"/>
    </source>
</evidence>
<dbReference type="PANTHER" id="PTHR10039:SF5">
    <property type="entry name" value="NACHT DOMAIN-CONTAINING PROTEIN"/>
    <property type="match status" value="1"/>
</dbReference>
<comment type="caution">
    <text evidence="3">The sequence shown here is derived from an EMBL/GenBank/DDBJ whole genome shotgun (WGS) entry which is preliminary data.</text>
</comment>
<evidence type="ECO:0000313" key="4">
    <source>
        <dbReference type="Proteomes" id="UP001301958"/>
    </source>
</evidence>
<evidence type="ECO:0000256" key="1">
    <source>
        <dbReference type="ARBA" id="ARBA00022737"/>
    </source>
</evidence>
<organism evidence="3 4">
    <name type="scientific">Podospora fimiseda</name>
    <dbReference type="NCBI Taxonomy" id="252190"/>
    <lineage>
        <taxon>Eukaryota</taxon>
        <taxon>Fungi</taxon>
        <taxon>Dikarya</taxon>
        <taxon>Ascomycota</taxon>
        <taxon>Pezizomycotina</taxon>
        <taxon>Sordariomycetes</taxon>
        <taxon>Sordariomycetidae</taxon>
        <taxon>Sordariales</taxon>
        <taxon>Podosporaceae</taxon>
        <taxon>Podospora</taxon>
    </lineage>
</organism>
<dbReference type="EMBL" id="MU865451">
    <property type="protein sequence ID" value="KAK4222847.1"/>
    <property type="molecule type" value="Genomic_DNA"/>
</dbReference>
<reference evidence="3" key="2">
    <citation type="submission" date="2023-05" db="EMBL/GenBank/DDBJ databases">
        <authorList>
            <consortium name="Lawrence Berkeley National Laboratory"/>
            <person name="Steindorff A."/>
            <person name="Hensen N."/>
            <person name="Bonometti L."/>
            <person name="Westerberg I."/>
            <person name="Brannstrom I.O."/>
            <person name="Guillou S."/>
            <person name="Cros-Aarteil S."/>
            <person name="Calhoun S."/>
            <person name="Haridas S."/>
            <person name="Kuo A."/>
            <person name="Mondo S."/>
            <person name="Pangilinan J."/>
            <person name="Riley R."/>
            <person name="Labutti K."/>
            <person name="Andreopoulos B."/>
            <person name="Lipzen A."/>
            <person name="Chen C."/>
            <person name="Yanf M."/>
            <person name="Daum C."/>
            <person name="Ng V."/>
            <person name="Clum A."/>
            <person name="Ohm R."/>
            <person name="Martin F."/>
            <person name="Silar P."/>
            <person name="Natvig D."/>
            <person name="Lalanne C."/>
            <person name="Gautier V."/>
            <person name="Ament-Velasquez S.L."/>
            <person name="Kruys A."/>
            <person name="Hutchinson M.I."/>
            <person name="Powell A.J."/>
            <person name="Barry K."/>
            <person name="Miller A.N."/>
            <person name="Grigoriev I.V."/>
            <person name="Debuchy R."/>
            <person name="Gladieux P."/>
            <person name="Thoren M.H."/>
            <person name="Johannesson H."/>
        </authorList>
    </citation>
    <scope>NUCLEOTIDE SEQUENCE</scope>
    <source>
        <strain evidence="3">CBS 990.96</strain>
    </source>
</reference>
<dbReference type="AlphaFoldDB" id="A0AAN7BGB8"/>
<dbReference type="Gene3D" id="3.40.50.300">
    <property type="entry name" value="P-loop containing nucleotide triphosphate hydrolases"/>
    <property type="match status" value="1"/>
</dbReference>
<dbReference type="InterPro" id="IPR027417">
    <property type="entry name" value="P-loop_NTPase"/>
</dbReference>
<keyword evidence="4" id="KW-1185">Reference proteome</keyword>
<protein>
    <recommendedName>
        <fullName evidence="2">Nephrocystin 3-like N-terminal domain-containing protein</fullName>
    </recommendedName>
</protein>
<gene>
    <name evidence="3" type="ORF">QBC38DRAFT_66199</name>
</gene>
<accession>A0AAN7BGB8</accession>
<name>A0AAN7BGB8_9PEZI</name>
<sequence>MADSLTAFSIASGVAQIVSLSGDIFKSARTIGEKGSPDPTLADKAIFLSKLSENLQKDIRGLQPIQLPSQNPGELLQVCEQCLRAARLVTEEFSQLKRKSVATTGSSSTTVLRGKIPQALKLVFGEKSKIDKLEKQMGREEQSLQSGLVSELWFSRLDAQQATQVAQFKNCNPELQHFIKQWSDGDSKLIALITNTTNDFKEESRIEHSKTRDALASHLKTHESSQHTRAQYDQLMNSLDFGLMNRGRNALRCAHKETFKWFFVDRKRNSWSSFLEWLKSGEKVYWIFGKAGSGKSTLMKYLVEDPTSLKHLQNYGRQTLILSFFLWSVGSIEQRNVHGLLCSLLHQILTEAPDIGGLLLSSQPDIRQKKNITDWSVQSLKKALFCAIAAFKRTVAYFLMGLTKLTAHVAPLIS</sequence>